<dbReference type="EMBL" id="BK016192">
    <property type="protein sequence ID" value="DAG01425.1"/>
    <property type="molecule type" value="Genomic_DNA"/>
</dbReference>
<organism evidence="1">
    <name type="scientific">Siphoviridae sp. cteDy1</name>
    <dbReference type="NCBI Taxonomy" id="2825587"/>
    <lineage>
        <taxon>Viruses</taxon>
        <taxon>Duplodnaviria</taxon>
        <taxon>Heunggongvirae</taxon>
        <taxon>Uroviricota</taxon>
        <taxon>Caudoviricetes</taxon>
    </lineage>
</organism>
<accession>A0A8S5V3V2</accession>
<evidence type="ECO:0000313" key="1">
    <source>
        <dbReference type="EMBL" id="DAG01425.1"/>
    </source>
</evidence>
<reference evidence="1" key="1">
    <citation type="journal article" date="2021" name="Proc. Natl. Acad. Sci. U.S.A.">
        <title>A Catalog of Tens of Thousands of Viruses from Human Metagenomes Reveals Hidden Associations with Chronic Diseases.</title>
        <authorList>
            <person name="Tisza M.J."/>
            <person name="Buck C.B."/>
        </authorList>
    </citation>
    <scope>NUCLEOTIDE SEQUENCE</scope>
    <source>
        <strain evidence="1">CteDy1</strain>
    </source>
</reference>
<protein>
    <submittedName>
        <fullName evidence="1">Uncharacterized protein</fullName>
    </submittedName>
</protein>
<name>A0A8S5V3V2_9CAUD</name>
<sequence>MSNIIQKIYFNKFGYNFFVIGENIFRKIFNNLQI</sequence>
<proteinExistence type="predicted"/>